<keyword evidence="2" id="KW-0812">Transmembrane</keyword>
<gene>
    <name evidence="4" type="ordered locus">Ctha_0897</name>
</gene>
<dbReference type="RefSeq" id="WP_012499448.1">
    <property type="nucleotide sequence ID" value="NC_011026.1"/>
</dbReference>
<evidence type="ECO:0000313" key="4">
    <source>
        <dbReference type="EMBL" id="ACF13364.1"/>
    </source>
</evidence>
<accession>B3QX00</accession>
<dbReference type="EMBL" id="CP001100">
    <property type="protein sequence ID" value="ACF13364.1"/>
    <property type="molecule type" value="Genomic_DNA"/>
</dbReference>
<dbReference type="eggNOG" id="COG4191">
    <property type="taxonomic scope" value="Bacteria"/>
</dbReference>
<dbReference type="Pfam" id="PF11845">
    <property type="entry name" value="Tll0287-like"/>
    <property type="match status" value="1"/>
</dbReference>
<dbReference type="OrthoDB" id="9796330at2"/>
<protein>
    <recommendedName>
        <fullName evidence="3">Tll0287-like domain-containing protein</fullName>
    </recommendedName>
</protein>
<dbReference type="AlphaFoldDB" id="B3QX00"/>
<proteinExistence type="predicted"/>
<name>B3QX00_CHLT3</name>
<dbReference type="InterPro" id="IPR021796">
    <property type="entry name" value="Tll0287-like_dom"/>
</dbReference>
<evidence type="ECO:0000256" key="2">
    <source>
        <dbReference type="SAM" id="Phobius"/>
    </source>
</evidence>
<evidence type="ECO:0000259" key="3">
    <source>
        <dbReference type="Pfam" id="PF11845"/>
    </source>
</evidence>
<dbReference type="KEGG" id="cts:Ctha_0897"/>
<dbReference type="Proteomes" id="UP000001208">
    <property type="component" value="Chromosome"/>
</dbReference>
<sequence>MAQSRKASHPGNKGKTETPQPFDQEGLSHQYTTQLTAAIGEDLVKLFALIGVSWSAIILCLALWGVASQLNETDKMTLYQTRLCFQQIVITRLWNAEHGGVYALVTDTTPPNPYLKIPNRDVTTTDGQKLTMINPAYMTRQISEMAAQRNHFQFHITSLNPLRPENAPYDWEIKALRSFSKKQNEYYSWVEDSTGEYSAFRYMAPLWTEKPCLKCHEEQGYQIGDIRGGISVSIPADSIMTYRNSHIGTIIATHFSILILGLFGISVAFLYARQDQFELRRLILKTAPRAERSQNAQRVNSNLLALQKHPNRSRLLGKNREVFERKLRCDLHARHLS</sequence>
<feature type="transmembrane region" description="Helical" evidence="2">
    <location>
        <begin position="46"/>
        <end position="67"/>
    </location>
</feature>
<reference evidence="4 5" key="1">
    <citation type="submission" date="2008-06" db="EMBL/GenBank/DDBJ databases">
        <title>Complete sequence of Chloroherpeton thalassium ATCC 35110.</title>
        <authorList>
            <consortium name="US DOE Joint Genome Institute"/>
            <person name="Lucas S."/>
            <person name="Copeland A."/>
            <person name="Lapidus A."/>
            <person name="Glavina del Rio T."/>
            <person name="Dalin E."/>
            <person name="Tice H."/>
            <person name="Bruce D."/>
            <person name="Goodwin L."/>
            <person name="Pitluck S."/>
            <person name="Schmutz J."/>
            <person name="Larimer F."/>
            <person name="Land M."/>
            <person name="Hauser L."/>
            <person name="Kyrpides N."/>
            <person name="Mikhailova N."/>
            <person name="Liu Z."/>
            <person name="Li T."/>
            <person name="Zhao F."/>
            <person name="Overmann J."/>
            <person name="Bryant D.A."/>
            <person name="Richardson P."/>
        </authorList>
    </citation>
    <scope>NUCLEOTIDE SEQUENCE [LARGE SCALE GENOMIC DNA]</scope>
    <source>
        <strain evidence="5">ATCC 35110 / GB-78</strain>
    </source>
</reference>
<dbReference type="STRING" id="517418.Ctha_0897"/>
<feature type="transmembrane region" description="Helical" evidence="2">
    <location>
        <begin position="247"/>
        <end position="272"/>
    </location>
</feature>
<feature type="domain" description="Tll0287-like" evidence="3">
    <location>
        <begin position="121"/>
        <end position="235"/>
    </location>
</feature>
<keyword evidence="5" id="KW-1185">Reference proteome</keyword>
<feature type="region of interest" description="Disordered" evidence="1">
    <location>
        <begin position="1"/>
        <end position="25"/>
    </location>
</feature>
<organism evidence="4 5">
    <name type="scientific">Chloroherpeton thalassium (strain ATCC 35110 / GB-78)</name>
    <dbReference type="NCBI Taxonomy" id="517418"/>
    <lineage>
        <taxon>Bacteria</taxon>
        <taxon>Pseudomonadati</taxon>
        <taxon>Chlorobiota</taxon>
        <taxon>Chlorobiia</taxon>
        <taxon>Chlorobiales</taxon>
        <taxon>Chloroherpetonaceae</taxon>
        <taxon>Chloroherpeton</taxon>
    </lineage>
</organism>
<keyword evidence="2" id="KW-0472">Membrane</keyword>
<evidence type="ECO:0000256" key="1">
    <source>
        <dbReference type="SAM" id="MobiDB-lite"/>
    </source>
</evidence>
<keyword evidence="2" id="KW-1133">Transmembrane helix</keyword>
<evidence type="ECO:0000313" key="5">
    <source>
        <dbReference type="Proteomes" id="UP000001208"/>
    </source>
</evidence>
<dbReference type="HOGENOM" id="CLU_823092_0_0_10"/>